<evidence type="ECO:0000313" key="5">
    <source>
        <dbReference type="Proteomes" id="UP001054925"/>
    </source>
</evidence>
<comment type="similarity">
    <text evidence="1">Belongs to the NAD(P)H dehydrogenase (quinone) family.</text>
</comment>
<keyword evidence="2" id="KW-0560">Oxidoreductase</keyword>
<organism evidence="4 5">
    <name type="scientific">Corynebacterium ammoniagenes</name>
    <name type="common">Brevibacterium ammoniagenes</name>
    <dbReference type="NCBI Taxonomy" id="1697"/>
    <lineage>
        <taxon>Bacteria</taxon>
        <taxon>Bacillati</taxon>
        <taxon>Actinomycetota</taxon>
        <taxon>Actinomycetes</taxon>
        <taxon>Mycobacteriales</taxon>
        <taxon>Corynebacteriaceae</taxon>
        <taxon>Corynebacterium</taxon>
    </lineage>
</organism>
<evidence type="ECO:0000259" key="3">
    <source>
        <dbReference type="Pfam" id="PF02525"/>
    </source>
</evidence>
<dbReference type="PANTHER" id="PTHR10204:SF34">
    <property type="entry name" value="NAD(P)H DEHYDROGENASE [QUINONE] 1 ISOFORM 1"/>
    <property type="match status" value="1"/>
</dbReference>
<comment type="caution">
    <text evidence="4">The sequence shown here is derived from an EMBL/GenBank/DDBJ whole genome shotgun (WGS) entry which is preliminary data.</text>
</comment>
<dbReference type="AlphaFoldDB" id="A0AAV5G2D2"/>
<dbReference type="InterPro" id="IPR051545">
    <property type="entry name" value="NAD(P)H_dehydrogenase_qn"/>
</dbReference>
<proteinExistence type="inferred from homology"/>
<name>A0AAV5G2D2_CORAM</name>
<dbReference type="Proteomes" id="UP001054925">
    <property type="component" value="Unassembled WGS sequence"/>
</dbReference>
<dbReference type="GO" id="GO:0003955">
    <property type="term" value="F:NAD(P)H dehydrogenase (quinone) activity"/>
    <property type="evidence" value="ECO:0007669"/>
    <property type="project" value="TreeGrafter"/>
</dbReference>
<dbReference type="Gene3D" id="3.40.50.360">
    <property type="match status" value="1"/>
</dbReference>
<evidence type="ECO:0000313" key="4">
    <source>
        <dbReference type="EMBL" id="GJN42714.1"/>
    </source>
</evidence>
<feature type="domain" description="Flavodoxin-like fold" evidence="3">
    <location>
        <begin position="1"/>
        <end position="210"/>
    </location>
</feature>
<dbReference type="GO" id="GO:0005829">
    <property type="term" value="C:cytosol"/>
    <property type="evidence" value="ECO:0007669"/>
    <property type="project" value="TreeGrafter"/>
</dbReference>
<dbReference type="InterPro" id="IPR003680">
    <property type="entry name" value="Flavodoxin_fold"/>
</dbReference>
<evidence type="ECO:0000256" key="2">
    <source>
        <dbReference type="ARBA" id="ARBA00023002"/>
    </source>
</evidence>
<dbReference type="PANTHER" id="PTHR10204">
    <property type="entry name" value="NAD P H OXIDOREDUCTASE-RELATED"/>
    <property type="match status" value="1"/>
</dbReference>
<reference evidence="4" key="1">
    <citation type="submission" date="2021-12" db="EMBL/GenBank/DDBJ databases">
        <title>Draft genome sequence of Corynebacterium ammoniagenes strain T-723.</title>
        <authorList>
            <person name="Matsuzawa M."/>
            <person name="Hiratani M."/>
            <person name="Abe I."/>
            <person name="Tsuji Y."/>
            <person name="Nakamura J."/>
        </authorList>
    </citation>
    <scope>NUCLEOTIDE SEQUENCE</scope>
    <source>
        <strain evidence="4">T-723</strain>
    </source>
</reference>
<dbReference type="SUPFAM" id="SSF52218">
    <property type="entry name" value="Flavoproteins"/>
    <property type="match status" value="1"/>
</dbReference>
<sequence length="263" mass="29477">MKVLIVHAHPGKDSFNAAMKDQAVQTLTADGHDVQVSDLYAMGFDSVPSAADFTAPLDTSDSLTIDLEQEYQFAQGEFSADIVAEQEKVMWCDLMIFQFPIWWFSIPAILKAWVERVMARGFAYGGGRKHAKGVFLGRKAMVSCTTGTAASTYAEDGIEGHIQNLLWPVTNGVFHYMGFEPLPSFVAFAPRNLSGEQRQEILQAYAERLSTLDSTQPLFMHPREDYGANQRLLPDVEPKSGFQWHDFENTEVPPISDEQTYLR</sequence>
<gene>
    <name evidence="4" type="ORF">CAT723_11930</name>
</gene>
<accession>A0AAV5G2D2</accession>
<evidence type="ECO:0000256" key="1">
    <source>
        <dbReference type="ARBA" id="ARBA00006252"/>
    </source>
</evidence>
<dbReference type="Pfam" id="PF02525">
    <property type="entry name" value="Flavodoxin_2"/>
    <property type="match status" value="1"/>
</dbReference>
<dbReference type="RefSeq" id="WP_003846237.1">
    <property type="nucleotide sequence ID" value="NZ_BQKK01000002.1"/>
</dbReference>
<dbReference type="EMBL" id="BQKK01000002">
    <property type="protein sequence ID" value="GJN42714.1"/>
    <property type="molecule type" value="Genomic_DNA"/>
</dbReference>
<protein>
    <submittedName>
        <fullName evidence="4">NAD(P)H dehydrogenase</fullName>
    </submittedName>
</protein>
<dbReference type="InterPro" id="IPR029039">
    <property type="entry name" value="Flavoprotein-like_sf"/>
</dbReference>